<keyword evidence="3" id="KW-0812">Transmembrane</keyword>
<sequence>MGKTTTQHIGDIRTAHKKTVRDIVQRIAYAFGNLGQAAFYNTMSTFFITYVTTALFINVDRSLAARLISVITGLVVVIRIAEIFLDPLLGNLVDNTNTRWGRFRVWQFIGGLVPSILLVMVFTGLFGLVDVNTPVFMVLFVIVFILLDVVYSLRDISYWGMIPAISSDSHERSVYTALGTFTGSIGYNGVTVIVVPVTSWFTWKIAGQSGQGRPGWAAFAVIIAVLGLLTAWSVAFGTRENQGNLRAKAEGSGNPIEAFKAIARNDQLLWVALSYLLYSVANVATTGVLFYQFTYVLGMPDSFSLAGVIPVVIGLVTTPFYPMLNRHIPRRWLYTAGMVSMIAGYILFIAAPANLPAVVAALILFYLPAQSIQMTAILSMTDSIEYGQLKTGRRNEAVTLSVRPMLDKIAGALSNGIVGFVAVAAGMVGSATASSMTADNIRTFKTFAYYLPLGGIVLSLIVFLLTVKIDEKMHEDIVRQLEGQLAADKADAE</sequence>
<dbReference type="InterPro" id="IPR036259">
    <property type="entry name" value="MFS_trans_sf"/>
</dbReference>
<evidence type="ECO:0000313" key="4">
    <source>
        <dbReference type="EMBL" id="EJD64775.1"/>
    </source>
</evidence>
<organism evidence="4 5">
    <name type="scientific">Scardovia wiggsiae F0424</name>
    <dbReference type="NCBI Taxonomy" id="857290"/>
    <lineage>
        <taxon>Bacteria</taxon>
        <taxon>Bacillati</taxon>
        <taxon>Actinomycetota</taxon>
        <taxon>Actinomycetes</taxon>
        <taxon>Bifidobacteriales</taxon>
        <taxon>Bifidobacteriaceae</taxon>
        <taxon>Scardovia</taxon>
    </lineage>
</organism>
<dbReference type="Proteomes" id="UP000006415">
    <property type="component" value="Unassembled WGS sequence"/>
</dbReference>
<dbReference type="SUPFAM" id="SSF103473">
    <property type="entry name" value="MFS general substrate transporter"/>
    <property type="match status" value="1"/>
</dbReference>
<dbReference type="STRING" id="857290.HMPREF9156_00894"/>
<feature type="transmembrane region" description="Helical" evidence="3">
    <location>
        <begin position="105"/>
        <end position="129"/>
    </location>
</feature>
<dbReference type="NCBIfam" id="TIGR00792">
    <property type="entry name" value="gph"/>
    <property type="match status" value="1"/>
</dbReference>
<feature type="transmembrane region" description="Helical" evidence="3">
    <location>
        <begin position="215"/>
        <end position="236"/>
    </location>
</feature>
<feature type="transmembrane region" description="Helical" evidence="3">
    <location>
        <begin position="38"/>
        <end position="57"/>
    </location>
</feature>
<feature type="transmembrane region" description="Helical" evidence="3">
    <location>
        <begin position="63"/>
        <end position="85"/>
    </location>
</feature>
<protein>
    <submittedName>
        <fullName evidence="4">Sugar (Glycoside-Pentoside-Hexuronide) transporter</fullName>
    </submittedName>
</protein>
<feature type="transmembrane region" description="Helical" evidence="3">
    <location>
        <begin position="268"/>
        <end position="291"/>
    </location>
</feature>
<proteinExistence type="predicted"/>
<evidence type="ECO:0000313" key="5">
    <source>
        <dbReference type="Proteomes" id="UP000006415"/>
    </source>
</evidence>
<dbReference type="PANTHER" id="PTHR11328:SF36">
    <property type="entry name" value="MELIBIOSE PERMEASE"/>
    <property type="match status" value="1"/>
</dbReference>
<evidence type="ECO:0000256" key="3">
    <source>
        <dbReference type="SAM" id="Phobius"/>
    </source>
</evidence>
<evidence type="ECO:0000256" key="2">
    <source>
        <dbReference type="ARBA" id="ARBA00022847"/>
    </source>
</evidence>
<dbReference type="InterPro" id="IPR001927">
    <property type="entry name" value="Na/Gal_symport"/>
</dbReference>
<feature type="transmembrane region" description="Helical" evidence="3">
    <location>
        <begin position="174"/>
        <end position="195"/>
    </location>
</feature>
<evidence type="ECO:0000256" key="1">
    <source>
        <dbReference type="ARBA" id="ARBA00022448"/>
    </source>
</evidence>
<dbReference type="GO" id="GO:0005886">
    <property type="term" value="C:plasma membrane"/>
    <property type="evidence" value="ECO:0007669"/>
    <property type="project" value="TreeGrafter"/>
</dbReference>
<dbReference type="OrthoDB" id="181905at2"/>
<keyword evidence="3" id="KW-1133">Transmembrane helix</keyword>
<dbReference type="eggNOG" id="COG2211">
    <property type="taxonomic scope" value="Bacteria"/>
</dbReference>
<keyword evidence="3" id="KW-0472">Membrane</keyword>
<feature type="transmembrane region" description="Helical" evidence="3">
    <location>
        <begin position="409"/>
        <end position="427"/>
    </location>
</feature>
<dbReference type="Gene3D" id="1.20.1250.20">
    <property type="entry name" value="MFS general substrate transporter like domains"/>
    <property type="match status" value="1"/>
</dbReference>
<dbReference type="CDD" id="cd17332">
    <property type="entry name" value="MFS_MelB_like"/>
    <property type="match status" value="1"/>
</dbReference>
<dbReference type="GO" id="GO:0015293">
    <property type="term" value="F:symporter activity"/>
    <property type="evidence" value="ECO:0007669"/>
    <property type="project" value="UniProtKB-KW"/>
</dbReference>
<feature type="transmembrane region" description="Helical" evidence="3">
    <location>
        <begin position="447"/>
        <end position="467"/>
    </location>
</feature>
<feature type="transmembrane region" description="Helical" evidence="3">
    <location>
        <begin position="135"/>
        <end position="153"/>
    </location>
</feature>
<dbReference type="EMBL" id="AGZS01000004">
    <property type="protein sequence ID" value="EJD64775.1"/>
    <property type="molecule type" value="Genomic_DNA"/>
</dbReference>
<feature type="transmembrane region" description="Helical" evidence="3">
    <location>
        <begin position="303"/>
        <end position="321"/>
    </location>
</feature>
<reference evidence="4 5" key="1">
    <citation type="submission" date="2012-01" db="EMBL/GenBank/DDBJ databases">
        <title>The Genome Sequence of Scardovia wiggsiae F0424.</title>
        <authorList>
            <consortium name="The Broad Institute Genome Sequencing Platform"/>
            <person name="Earl A."/>
            <person name="Ward D."/>
            <person name="Feldgarden M."/>
            <person name="Gevers D."/>
            <person name="Izard J."/>
            <person name="Ganesan A."/>
            <person name="Baranova O.V."/>
            <person name="Blanton J.M."/>
            <person name="Tanner A.C."/>
            <person name="Mathney J."/>
            <person name="Dewhirst F.E."/>
            <person name="Young S.K."/>
            <person name="Zeng Q."/>
            <person name="Gargeya S."/>
            <person name="Fitzgerald M."/>
            <person name="Haas B."/>
            <person name="Abouelleil A."/>
            <person name="Alvarado L."/>
            <person name="Arachchi H.M."/>
            <person name="Berlin A."/>
            <person name="Chapman S.B."/>
            <person name="Gearin G."/>
            <person name="Goldberg J."/>
            <person name="Griggs A."/>
            <person name="Gujja S."/>
            <person name="Hansen M."/>
            <person name="Heiman D."/>
            <person name="Howarth C."/>
            <person name="Larimer J."/>
            <person name="Lui A."/>
            <person name="MacDonald P.J.P."/>
            <person name="McCowen C."/>
            <person name="Montmayeur A."/>
            <person name="Murphy C."/>
            <person name="Neiman D."/>
            <person name="Pearson M."/>
            <person name="Priest M."/>
            <person name="Roberts A."/>
            <person name="Saif S."/>
            <person name="Shea T."/>
            <person name="Sisk P."/>
            <person name="Stolte C."/>
            <person name="Sykes S."/>
            <person name="Wortman J."/>
            <person name="Nusbaum C."/>
            <person name="Birren B."/>
        </authorList>
    </citation>
    <scope>NUCLEOTIDE SEQUENCE [LARGE SCALE GENOMIC DNA]</scope>
    <source>
        <strain evidence="4 5">F0424</strain>
    </source>
</reference>
<keyword evidence="2" id="KW-0769">Symport</keyword>
<comment type="caution">
    <text evidence="4">The sequence shown here is derived from an EMBL/GenBank/DDBJ whole genome shotgun (WGS) entry which is preliminary data.</text>
</comment>
<dbReference type="RefSeq" id="WP_007147958.1">
    <property type="nucleotide sequence ID" value="NZ_AKCI01000001.1"/>
</dbReference>
<dbReference type="InterPro" id="IPR039672">
    <property type="entry name" value="MFS_2"/>
</dbReference>
<dbReference type="PANTHER" id="PTHR11328">
    <property type="entry name" value="MAJOR FACILITATOR SUPERFAMILY DOMAIN-CONTAINING PROTEIN"/>
    <property type="match status" value="1"/>
</dbReference>
<dbReference type="AlphaFoldDB" id="J0D485"/>
<accession>J0D485</accession>
<dbReference type="Pfam" id="PF13347">
    <property type="entry name" value="MFS_2"/>
    <property type="match status" value="1"/>
</dbReference>
<feature type="transmembrane region" description="Helical" evidence="3">
    <location>
        <begin position="357"/>
        <end position="380"/>
    </location>
</feature>
<dbReference type="HOGENOM" id="CLU_027408_1_0_11"/>
<gene>
    <name evidence="4" type="ORF">HMPREF9156_00894</name>
</gene>
<keyword evidence="5" id="KW-1185">Reference proteome</keyword>
<dbReference type="GO" id="GO:0008643">
    <property type="term" value="P:carbohydrate transport"/>
    <property type="evidence" value="ECO:0007669"/>
    <property type="project" value="InterPro"/>
</dbReference>
<keyword evidence="1" id="KW-0813">Transport</keyword>
<name>J0D485_9BIFI</name>
<dbReference type="GO" id="GO:0006814">
    <property type="term" value="P:sodium ion transport"/>
    <property type="evidence" value="ECO:0007669"/>
    <property type="project" value="InterPro"/>
</dbReference>
<feature type="transmembrane region" description="Helical" evidence="3">
    <location>
        <begin position="333"/>
        <end position="351"/>
    </location>
</feature>